<dbReference type="EMBL" id="CP033930">
    <property type="protein sequence ID" value="AZB19851.1"/>
    <property type="molecule type" value="Genomic_DNA"/>
</dbReference>
<gene>
    <name evidence="1" type="ORF">EG352_19845</name>
</gene>
<evidence type="ECO:0000313" key="2">
    <source>
        <dbReference type="Proteomes" id="UP000269015"/>
    </source>
</evidence>
<dbReference type="Proteomes" id="UP000269015">
    <property type="component" value="Chromosome"/>
</dbReference>
<dbReference type="AlphaFoldDB" id="A0AAD0YZC6"/>
<dbReference type="KEGG" id="cio:CEQ15_22655"/>
<evidence type="ECO:0000313" key="1">
    <source>
        <dbReference type="EMBL" id="AZB19851.1"/>
    </source>
</evidence>
<name>A0AAD0YZC6_CHRID</name>
<proteinExistence type="predicted"/>
<protein>
    <submittedName>
        <fullName evidence="1">Uncharacterized protein</fullName>
    </submittedName>
</protein>
<sequence length="132" mass="15739">MINNINIVKSKFKRIKQDFFKTDLFENLEDNIQQQINNNIIYLDDEMPVLGYFSSIDNFWVLTNFRLINNFTKVLLDDIEKIEVPEIFKEGKSNYECNSIQIIKKDNTDFRLDLESSTWYAVLNVLQFVIIK</sequence>
<reference evidence="1 2" key="1">
    <citation type="submission" date="2018-11" db="EMBL/GenBank/DDBJ databases">
        <title>Proposal to divide the Flavobacteriaceae and reorganize its genera based on Amino Acid Identity values calculated from whole genome sequences.</title>
        <authorList>
            <person name="Nicholson A.C."/>
            <person name="Gulvik C.A."/>
            <person name="Whitney A.M."/>
            <person name="Humrighouse B.W."/>
            <person name="Bell M."/>
            <person name="Holmes B."/>
            <person name="Steigerwalt A.G."/>
            <person name="Villarma A."/>
            <person name="Sheth M."/>
            <person name="Batra D."/>
            <person name="Pryor J."/>
            <person name="Bernardet J.-F."/>
            <person name="Hugo C."/>
            <person name="Kampfer P."/>
            <person name="Newman J."/>
            <person name="McQuiston J.R."/>
        </authorList>
    </citation>
    <scope>NUCLEOTIDE SEQUENCE [LARGE SCALE GENOMIC DNA]</scope>
    <source>
        <strain evidence="1 2">H5559</strain>
    </source>
</reference>
<organism evidence="1 2">
    <name type="scientific">Chryseobacterium indologenes</name>
    <name type="common">Flavobacterium indologenes</name>
    <dbReference type="NCBI Taxonomy" id="253"/>
    <lineage>
        <taxon>Bacteria</taxon>
        <taxon>Pseudomonadati</taxon>
        <taxon>Bacteroidota</taxon>
        <taxon>Flavobacteriia</taxon>
        <taxon>Flavobacteriales</taxon>
        <taxon>Weeksellaceae</taxon>
        <taxon>Chryseobacterium group</taxon>
        <taxon>Chryseobacterium</taxon>
    </lineage>
</organism>
<dbReference type="RefSeq" id="WP_088584945.1">
    <property type="nucleotide sequence ID" value="NZ_CP022058.2"/>
</dbReference>
<accession>A0AAD0YZC6</accession>